<evidence type="ECO:0000313" key="2">
    <source>
        <dbReference type="EMBL" id="JAD26284.1"/>
    </source>
</evidence>
<reference evidence="2" key="2">
    <citation type="journal article" date="2015" name="Data Brief">
        <title>Shoot transcriptome of the giant reed, Arundo donax.</title>
        <authorList>
            <person name="Barrero R.A."/>
            <person name="Guerrero F.D."/>
            <person name="Moolhuijzen P."/>
            <person name="Goolsby J.A."/>
            <person name="Tidwell J."/>
            <person name="Bellgard S.E."/>
            <person name="Bellgard M.I."/>
        </authorList>
    </citation>
    <scope>NUCLEOTIDE SEQUENCE</scope>
    <source>
        <tissue evidence="2">Shoot tissue taken approximately 20 cm above the soil surface</tissue>
    </source>
</reference>
<dbReference type="AlphaFoldDB" id="A0A0A8YIH0"/>
<keyword evidence="1" id="KW-1133">Transmembrane helix</keyword>
<name>A0A0A8YIH0_ARUDO</name>
<accession>A0A0A8YIH0</accession>
<proteinExistence type="predicted"/>
<feature type="transmembrane region" description="Helical" evidence="1">
    <location>
        <begin position="15"/>
        <end position="37"/>
    </location>
</feature>
<reference evidence="2" key="1">
    <citation type="submission" date="2014-09" db="EMBL/GenBank/DDBJ databases">
        <authorList>
            <person name="Magalhaes I.L.F."/>
            <person name="Oliveira U."/>
            <person name="Santos F.R."/>
            <person name="Vidigal T.H.D.A."/>
            <person name="Brescovit A.D."/>
            <person name="Santos A.J."/>
        </authorList>
    </citation>
    <scope>NUCLEOTIDE SEQUENCE</scope>
    <source>
        <tissue evidence="2">Shoot tissue taken approximately 20 cm above the soil surface</tissue>
    </source>
</reference>
<dbReference type="EMBL" id="GBRH01271611">
    <property type="protein sequence ID" value="JAD26284.1"/>
    <property type="molecule type" value="Transcribed_RNA"/>
</dbReference>
<keyword evidence="1" id="KW-0812">Transmembrane</keyword>
<keyword evidence="1" id="KW-0472">Membrane</keyword>
<protein>
    <submittedName>
        <fullName evidence="2">Uncharacterized protein</fullName>
    </submittedName>
</protein>
<sequence>MNLHMVEDKAMDSTLIMFASTWHRVLIALCLPASAYLNRGEDHVQILKKENKLAAIIVKIPSYSAGFPLSLLSVYICNVCTITSGSTYFLP</sequence>
<organism evidence="2">
    <name type="scientific">Arundo donax</name>
    <name type="common">Giant reed</name>
    <name type="synonym">Donax arundinaceus</name>
    <dbReference type="NCBI Taxonomy" id="35708"/>
    <lineage>
        <taxon>Eukaryota</taxon>
        <taxon>Viridiplantae</taxon>
        <taxon>Streptophyta</taxon>
        <taxon>Embryophyta</taxon>
        <taxon>Tracheophyta</taxon>
        <taxon>Spermatophyta</taxon>
        <taxon>Magnoliopsida</taxon>
        <taxon>Liliopsida</taxon>
        <taxon>Poales</taxon>
        <taxon>Poaceae</taxon>
        <taxon>PACMAD clade</taxon>
        <taxon>Arundinoideae</taxon>
        <taxon>Arundineae</taxon>
        <taxon>Arundo</taxon>
    </lineage>
</organism>
<evidence type="ECO:0000256" key="1">
    <source>
        <dbReference type="SAM" id="Phobius"/>
    </source>
</evidence>